<keyword evidence="3" id="KW-0732">Signal</keyword>
<dbReference type="STRING" id="1640674.SAMN05216323_100566"/>
<evidence type="ECO:0000259" key="4">
    <source>
        <dbReference type="SMART" id="SM00331"/>
    </source>
</evidence>
<evidence type="ECO:0000313" key="5">
    <source>
        <dbReference type="EMBL" id="SDB87385.1"/>
    </source>
</evidence>
<dbReference type="PROSITE" id="PS50005">
    <property type="entry name" value="TPR"/>
    <property type="match status" value="1"/>
</dbReference>
<gene>
    <name evidence="5" type="ORF">SAMN05216323_100566</name>
</gene>
<dbReference type="RefSeq" id="WP_092435305.1">
    <property type="nucleotide sequence ID" value="NZ_FMYP01000005.1"/>
</dbReference>
<proteinExistence type="predicted"/>
<dbReference type="EMBL" id="FMYP01000005">
    <property type="protein sequence ID" value="SDB87385.1"/>
    <property type="molecule type" value="Genomic_DNA"/>
</dbReference>
<name>A0A1G6H0C5_9BACT</name>
<protein>
    <submittedName>
        <fullName evidence="5">Tetratricopeptide repeat-containing protein</fullName>
    </submittedName>
</protein>
<evidence type="ECO:0000313" key="6">
    <source>
        <dbReference type="Proteomes" id="UP000199452"/>
    </source>
</evidence>
<dbReference type="AlphaFoldDB" id="A0A1G6H0C5"/>
<feature type="transmembrane region" description="Helical" evidence="2">
    <location>
        <begin position="386"/>
        <end position="406"/>
    </location>
</feature>
<keyword evidence="1" id="KW-0802">TPR repeat</keyword>
<dbReference type="SUPFAM" id="SSF81606">
    <property type="entry name" value="PP2C-like"/>
    <property type="match status" value="1"/>
</dbReference>
<dbReference type="Gene3D" id="1.25.40.10">
    <property type="entry name" value="Tetratricopeptide repeat domain"/>
    <property type="match status" value="3"/>
</dbReference>
<reference evidence="5 6" key="1">
    <citation type="submission" date="2016-09" db="EMBL/GenBank/DDBJ databases">
        <authorList>
            <person name="Capua I."/>
            <person name="De Benedictis P."/>
            <person name="Joannis T."/>
            <person name="Lombin L.H."/>
            <person name="Cattoli G."/>
        </authorList>
    </citation>
    <scope>NUCLEOTIDE SEQUENCE [LARGE SCALE GENOMIC DNA]</scope>
    <source>
        <strain evidence="5 6">A7P-90m</strain>
    </source>
</reference>
<feature type="repeat" description="TPR" evidence="1">
    <location>
        <begin position="155"/>
        <end position="188"/>
    </location>
</feature>
<dbReference type="Pfam" id="PF13424">
    <property type="entry name" value="TPR_12"/>
    <property type="match status" value="2"/>
</dbReference>
<keyword evidence="2" id="KW-0472">Membrane</keyword>
<dbReference type="Gene3D" id="3.60.40.10">
    <property type="entry name" value="PPM-type phosphatase domain"/>
    <property type="match status" value="1"/>
</dbReference>
<organism evidence="5 6">
    <name type="scientific">Williamwhitmania taraxaci</name>
    <dbReference type="NCBI Taxonomy" id="1640674"/>
    <lineage>
        <taxon>Bacteria</taxon>
        <taxon>Pseudomonadati</taxon>
        <taxon>Bacteroidota</taxon>
        <taxon>Bacteroidia</taxon>
        <taxon>Bacteroidales</taxon>
        <taxon>Williamwhitmaniaceae</taxon>
        <taxon>Williamwhitmania</taxon>
    </lineage>
</organism>
<accession>A0A1G6H0C5</accession>
<feature type="domain" description="PPM-type phosphatase" evidence="4">
    <location>
        <begin position="441"/>
        <end position="674"/>
    </location>
</feature>
<dbReference type="PANTHER" id="PTHR10098">
    <property type="entry name" value="RAPSYN-RELATED"/>
    <property type="match status" value="1"/>
</dbReference>
<feature type="signal peptide" evidence="3">
    <location>
        <begin position="1"/>
        <end position="18"/>
    </location>
</feature>
<dbReference type="InterPro" id="IPR011990">
    <property type="entry name" value="TPR-like_helical_dom_sf"/>
</dbReference>
<feature type="chain" id="PRO_5011528642" evidence="3">
    <location>
        <begin position="19"/>
        <end position="674"/>
    </location>
</feature>
<keyword evidence="6" id="KW-1185">Reference proteome</keyword>
<dbReference type="SMART" id="SM00028">
    <property type="entry name" value="TPR"/>
    <property type="match status" value="5"/>
</dbReference>
<sequence length="674" mass="76070">MRKLFILLLLIGSFSTIAAQPDSLLKVVATSKNDSLHYKALLDLAGIYSDSGDIGLDYLNSAIQLSLRMNDDNRVGIAHHRKGALNYRKGNLQPAIEDLNIALKSVDRANTSELGGVLNDLGLAYKSMGKYEIALSYHLQSLKTYQSAKNEEGVGIAYNNIGQIYYYQNDYKMAIAYFTKYRDINKKNGKSAAVAGSENNIGGSYTELGNLQLAMQHYVSARSIYDSLGIGFGVAILDDNIGSISYRLGDYKTALVKHKSSFDYFKKKGMKERMVFAQHNLGLALLGVGQYQEAEQNLDQAFELAKSIGQSEAKKLLTESLSQLYAKTDRFKMSLMAYKEYTALKDSLNGVETQTQIADIQAKYESEKKEEELRKQKEQLYLQQNLMIGGSFTIVVFIVLSSLLVFENRKKKRLYVALEQEQRKITESITYASRIQAAVLPPSELIRQYLPEHFIFFKPRDIVSGDFYWFSVNRNRVYFAAVDCTGHGVPGAFMSMLGFTMLNQIVSTNEDLTAGEILNRLRADVKEALHQKGTMTEPHDGMDIALCVLDTDDLTLQFSGARNPLYLIRYGELIQYSGDFMPIGHAGKLENRPFTNHLIQLQRDDMIYLFSDGFTDQFGGVSGQKFKRTLFKKTLLTIHKEPLAIQEKMLQDTLSSWKLNYEQVDDILVFGIRF</sequence>
<evidence type="ECO:0000256" key="3">
    <source>
        <dbReference type="SAM" id="SignalP"/>
    </source>
</evidence>
<dbReference type="InterPro" id="IPR001932">
    <property type="entry name" value="PPM-type_phosphatase-like_dom"/>
</dbReference>
<dbReference type="SUPFAM" id="SSF48452">
    <property type="entry name" value="TPR-like"/>
    <property type="match status" value="2"/>
</dbReference>
<dbReference type="InterPro" id="IPR036457">
    <property type="entry name" value="PPM-type-like_dom_sf"/>
</dbReference>
<evidence type="ECO:0000256" key="1">
    <source>
        <dbReference type="PROSITE-ProRule" id="PRU00339"/>
    </source>
</evidence>
<dbReference type="Pfam" id="PF07228">
    <property type="entry name" value="SpoIIE"/>
    <property type="match status" value="1"/>
</dbReference>
<keyword evidence="2" id="KW-0812">Transmembrane</keyword>
<keyword evidence="2" id="KW-1133">Transmembrane helix</keyword>
<dbReference type="OrthoDB" id="9763484at2"/>
<dbReference type="Proteomes" id="UP000199452">
    <property type="component" value="Unassembled WGS sequence"/>
</dbReference>
<dbReference type="InterPro" id="IPR019734">
    <property type="entry name" value="TPR_rpt"/>
</dbReference>
<dbReference type="SMART" id="SM00331">
    <property type="entry name" value="PP2C_SIG"/>
    <property type="match status" value="1"/>
</dbReference>
<evidence type="ECO:0000256" key="2">
    <source>
        <dbReference type="SAM" id="Phobius"/>
    </source>
</evidence>